<proteinExistence type="predicted"/>
<evidence type="ECO:0000256" key="1">
    <source>
        <dbReference type="ARBA" id="ARBA00022679"/>
    </source>
</evidence>
<reference evidence="4" key="1">
    <citation type="submission" date="2020-02" db="EMBL/GenBank/DDBJ databases">
        <authorList>
            <person name="Meier V. D."/>
        </authorList>
    </citation>
    <scope>NUCLEOTIDE SEQUENCE</scope>
    <source>
        <strain evidence="4">AVDCRST_MAG34</strain>
    </source>
</reference>
<dbReference type="InterPro" id="IPR000182">
    <property type="entry name" value="GNAT_dom"/>
</dbReference>
<feature type="domain" description="N-acetyltransferase" evidence="3">
    <location>
        <begin position="11"/>
        <end position="179"/>
    </location>
</feature>
<dbReference type="SUPFAM" id="SSF55729">
    <property type="entry name" value="Acyl-CoA N-acyltransferases (Nat)"/>
    <property type="match status" value="1"/>
</dbReference>
<dbReference type="GO" id="GO:0016747">
    <property type="term" value="F:acyltransferase activity, transferring groups other than amino-acyl groups"/>
    <property type="evidence" value="ECO:0007669"/>
    <property type="project" value="InterPro"/>
</dbReference>
<sequence length="187" mass="20109">MASMTSPTADVSVRIGWADDASGIAAVQVAAWRAEYDGVLPPEVLASFDADEFAAAWHAGLTRPADARNRVLVALERNRVRGFAVTGPATDPDSDPITDGEIGELVVDPEHTRAGHGSRLLHACVDTLRADRFTRATFWLASTDDIRRGFLTVAGWAPDGASRELDLHGDGTVRIKQVRLHSDVSEP</sequence>
<dbReference type="PROSITE" id="PS51186">
    <property type="entry name" value="GNAT"/>
    <property type="match status" value="1"/>
</dbReference>
<dbReference type="EMBL" id="CADCUI010000014">
    <property type="protein sequence ID" value="CAA9337640.1"/>
    <property type="molecule type" value="Genomic_DNA"/>
</dbReference>
<gene>
    <name evidence="4" type="ORF">AVDCRST_MAG34-903</name>
</gene>
<keyword evidence="1 4" id="KW-0808">Transferase</keyword>
<protein>
    <submittedName>
        <fullName evidence="4">Acetyltransferase, GNAT family</fullName>
    </submittedName>
</protein>
<name>A0A6J4LPZ8_9ACTN</name>
<evidence type="ECO:0000313" key="4">
    <source>
        <dbReference type="EMBL" id="CAA9337640.1"/>
    </source>
</evidence>
<dbReference type="Gene3D" id="3.40.630.30">
    <property type="match status" value="1"/>
</dbReference>
<dbReference type="Pfam" id="PF00583">
    <property type="entry name" value="Acetyltransf_1"/>
    <property type="match status" value="1"/>
</dbReference>
<accession>A0A6J4LPZ8</accession>
<dbReference type="InterPro" id="IPR016181">
    <property type="entry name" value="Acyl_CoA_acyltransferase"/>
</dbReference>
<dbReference type="InterPro" id="IPR050832">
    <property type="entry name" value="Bact_Acetyltransf"/>
</dbReference>
<evidence type="ECO:0000256" key="2">
    <source>
        <dbReference type="ARBA" id="ARBA00023315"/>
    </source>
</evidence>
<evidence type="ECO:0000259" key="3">
    <source>
        <dbReference type="PROSITE" id="PS51186"/>
    </source>
</evidence>
<dbReference type="CDD" id="cd04301">
    <property type="entry name" value="NAT_SF"/>
    <property type="match status" value="1"/>
</dbReference>
<dbReference type="PANTHER" id="PTHR43877">
    <property type="entry name" value="AMINOALKYLPHOSPHONATE N-ACETYLTRANSFERASE-RELATED-RELATED"/>
    <property type="match status" value="1"/>
</dbReference>
<organism evidence="4">
    <name type="scientific">uncultured Nocardioidaceae bacterium</name>
    <dbReference type="NCBI Taxonomy" id="253824"/>
    <lineage>
        <taxon>Bacteria</taxon>
        <taxon>Bacillati</taxon>
        <taxon>Actinomycetota</taxon>
        <taxon>Actinomycetes</taxon>
        <taxon>Propionibacteriales</taxon>
        <taxon>Nocardioidaceae</taxon>
        <taxon>environmental samples</taxon>
    </lineage>
</organism>
<keyword evidence="2" id="KW-0012">Acyltransferase</keyword>
<dbReference type="AlphaFoldDB" id="A0A6J4LPZ8"/>